<evidence type="ECO:0000256" key="5">
    <source>
        <dbReference type="ARBA" id="ARBA00005165"/>
    </source>
</evidence>
<dbReference type="FunFam" id="3.20.20.70:FF:000104">
    <property type="entry name" value="Thiamine biosynthetic bifunctional enzyme"/>
    <property type="match status" value="1"/>
</dbReference>
<dbReference type="FunFam" id="3.40.1190.20:FF:000055">
    <property type="entry name" value="Hydroxyethylthiazole kinase"/>
    <property type="match status" value="1"/>
</dbReference>
<comment type="pathway">
    <text evidence="5">Cofactor biosynthesis; thiamine diphosphate biosynthesis; thiamine phosphate from 4-amino-2-methyl-5-diphosphomethylpyrimidine and 4-methyl-5-(2-phosphoethyl)-thiazole: step 1/1.</text>
</comment>
<dbReference type="OrthoDB" id="4994at2759"/>
<dbReference type="CDD" id="cd00564">
    <property type="entry name" value="TMP_TenI"/>
    <property type="match status" value="1"/>
</dbReference>
<keyword evidence="11" id="KW-0460">Magnesium</keyword>
<evidence type="ECO:0000256" key="9">
    <source>
        <dbReference type="ARBA" id="ARBA00022777"/>
    </source>
</evidence>
<dbReference type="InterPro" id="IPR000417">
    <property type="entry name" value="Hyethyz_kinase"/>
</dbReference>
<dbReference type="Gene3D" id="3.40.1190.20">
    <property type="match status" value="1"/>
</dbReference>
<dbReference type="InterPro" id="IPR029056">
    <property type="entry name" value="Ribokinase-like"/>
</dbReference>
<sequence length="543" mass="58538">MGYSKQDVDYSLYLVTDSTMLPQGTTLYSQVEAALRNGVTLVQLREKETDTKIFIEEALEVQKLCKQFKVPLIINDRIDVALAIDADGVHVGQDDMPIPMVRKLVGPQKIVGWSVGYPHEVDQLAKWGPGMVDYIGIGMVFPTSTKKNPKKLPMGPLGVSRILDTLEERDAHWCRTVAIGGLHPNNIERVLYQCTSMDGRRSVDGISVVSDIMAASDAGAAAANLRQILDKGRYSFLDFSLCDRSTDRETLLNVANHIITQVTESRPLVHHITNKVHQNFGANVTLALGSSPIMSEIKEEASDLANVPHAALLLNTGSVAPIDVLEAAIDAYNAHKRPIVFDPVGYSATATRRTLNDTLLSCGQFTCIKGNSGEILSLAGMAGKMKGVDAHECECGKEVLIQATRLVAFKFKTIAVCSGEFDFIADGTMKGAYSLSVGSKGIQAKDLPCVIVENGSIPIMGDITASGCSLGSTIACLLGGSGEEANVFDIVISAVALYKVAGKLASTRCQGSGTFHVQLIDALYQLFHANNPRSWSCNFEKLE</sequence>
<evidence type="ECO:0000256" key="1">
    <source>
        <dbReference type="ARBA" id="ARBA00001771"/>
    </source>
</evidence>
<evidence type="ECO:0000256" key="11">
    <source>
        <dbReference type="ARBA" id="ARBA00022842"/>
    </source>
</evidence>
<dbReference type="Pfam" id="PF02581">
    <property type="entry name" value="TMP-TENI"/>
    <property type="match status" value="1"/>
</dbReference>
<dbReference type="GO" id="GO:0009229">
    <property type="term" value="P:thiamine diphosphate biosynthetic process"/>
    <property type="evidence" value="ECO:0007669"/>
    <property type="project" value="UniProtKB-UniPathway"/>
</dbReference>
<keyword evidence="7" id="KW-0479">Metal-binding</keyword>
<dbReference type="GO" id="GO:0005524">
    <property type="term" value="F:ATP binding"/>
    <property type="evidence" value="ECO:0007669"/>
    <property type="project" value="UniProtKB-KW"/>
</dbReference>
<dbReference type="CDD" id="cd01170">
    <property type="entry name" value="THZ_kinase"/>
    <property type="match status" value="1"/>
</dbReference>
<dbReference type="GO" id="GO:0005737">
    <property type="term" value="C:cytoplasm"/>
    <property type="evidence" value="ECO:0007669"/>
    <property type="project" value="TreeGrafter"/>
</dbReference>
<dbReference type="InterPro" id="IPR034291">
    <property type="entry name" value="TMP_synthase"/>
</dbReference>
<protein>
    <submittedName>
        <fullName evidence="19">BN860_05468g1_1</fullName>
    </submittedName>
</protein>
<dbReference type="GO" id="GO:0004789">
    <property type="term" value="F:thiamine-phosphate diphosphorylase activity"/>
    <property type="evidence" value="ECO:0007669"/>
    <property type="project" value="UniProtKB-EC"/>
</dbReference>
<evidence type="ECO:0000256" key="7">
    <source>
        <dbReference type="ARBA" id="ARBA00022723"/>
    </source>
</evidence>
<evidence type="ECO:0000259" key="18">
    <source>
        <dbReference type="Pfam" id="PF02581"/>
    </source>
</evidence>
<gene>
    <name evidence="19" type="ORF">BN860_05468g</name>
</gene>
<dbReference type="SUPFAM" id="SSF53613">
    <property type="entry name" value="Ribokinase-like"/>
    <property type="match status" value="1"/>
</dbReference>
<dbReference type="PANTHER" id="PTHR20857">
    <property type="entry name" value="THIAMINE-PHOSPHATE PYROPHOSPHORYLASE"/>
    <property type="match status" value="1"/>
</dbReference>
<comment type="catalytic activity">
    <reaction evidence="1">
        <text>5-(2-hydroxyethyl)-4-methylthiazole + ATP = 4-methyl-5-(2-phosphooxyethyl)-thiazole + ADP + H(+)</text>
        <dbReference type="Rhea" id="RHEA:24212"/>
        <dbReference type="ChEBI" id="CHEBI:15378"/>
        <dbReference type="ChEBI" id="CHEBI:17957"/>
        <dbReference type="ChEBI" id="CHEBI:30616"/>
        <dbReference type="ChEBI" id="CHEBI:58296"/>
        <dbReference type="ChEBI" id="CHEBI:456216"/>
        <dbReference type="EC" id="2.7.1.50"/>
    </reaction>
</comment>
<evidence type="ECO:0000256" key="13">
    <source>
        <dbReference type="ARBA" id="ARBA00047334"/>
    </source>
</evidence>
<dbReference type="UniPathway" id="UPA00060">
    <property type="reaction ID" value="UER00139"/>
</dbReference>
<keyword evidence="12" id="KW-0784">Thiamine biosynthesis</keyword>
<dbReference type="NCBIfam" id="TIGR00694">
    <property type="entry name" value="thiM"/>
    <property type="match status" value="1"/>
</dbReference>
<comment type="cofactor">
    <cofactor evidence="2">
        <name>Mg(2+)</name>
        <dbReference type="ChEBI" id="CHEBI:18420"/>
    </cofactor>
</comment>
<keyword evidence="20" id="KW-1185">Reference proteome</keyword>
<evidence type="ECO:0000256" key="4">
    <source>
        <dbReference type="ARBA" id="ARBA00004868"/>
    </source>
</evidence>
<comment type="catalytic activity">
    <reaction evidence="15">
        <text>2-[(2R,5Z)-2-carboxy-4-methylthiazol-5(2H)-ylidene]ethyl phosphate + 4-amino-2-methyl-5-(diphosphooxymethyl)pyrimidine + 2 H(+) = thiamine phosphate + CO2 + diphosphate</text>
        <dbReference type="Rhea" id="RHEA:47844"/>
        <dbReference type="ChEBI" id="CHEBI:15378"/>
        <dbReference type="ChEBI" id="CHEBI:16526"/>
        <dbReference type="ChEBI" id="CHEBI:33019"/>
        <dbReference type="ChEBI" id="CHEBI:37575"/>
        <dbReference type="ChEBI" id="CHEBI:57841"/>
        <dbReference type="ChEBI" id="CHEBI:62899"/>
        <dbReference type="EC" id="2.5.1.3"/>
    </reaction>
</comment>
<dbReference type="InterPro" id="IPR013785">
    <property type="entry name" value="Aldolase_TIM"/>
</dbReference>
<dbReference type="AlphaFoldDB" id="A0A8J2T546"/>
<comment type="similarity">
    <text evidence="17">In the N-terminal section; belongs to the thiamine-phosphate synthase family.</text>
</comment>
<accession>A0A8J2T546</accession>
<evidence type="ECO:0000256" key="6">
    <source>
        <dbReference type="ARBA" id="ARBA00022679"/>
    </source>
</evidence>
<evidence type="ECO:0000256" key="14">
    <source>
        <dbReference type="ARBA" id="ARBA00047851"/>
    </source>
</evidence>
<comment type="catalytic activity">
    <reaction evidence="14">
        <text>2-(2-carboxy-4-methylthiazol-5-yl)ethyl phosphate + 4-amino-2-methyl-5-(diphosphooxymethyl)pyrimidine + 2 H(+) = thiamine phosphate + CO2 + diphosphate</text>
        <dbReference type="Rhea" id="RHEA:47848"/>
        <dbReference type="ChEBI" id="CHEBI:15378"/>
        <dbReference type="ChEBI" id="CHEBI:16526"/>
        <dbReference type="ChEBI" id="CHEBI:33019"/>
        <dbReference type="ChEBI" id="CHEBI:37575"/>
        <dbReference type="ChEBI" id="CHEBI:57841"/>
        <dbReference type="ChEBI" id="CHEBI:62890"/>
        <dbReference type="EC" id="2.5.1.3"/>
    </reaction>
</comment>
<comment type="catalytic activity">
    <reaction evidence="13">
        <text>4-methyl-5-(2-phosphooxyethyl)-thiazole + 4-amino-2-methyl-5-(diphosphooxymethyl)pyrimidine + H(+) = thiamine phosphate + diphosphate</text>
        <dbReference type="Rhea" id="RHEA:22328"/>
        <dbReference type="ChEBI" id="CHEBI:15378"/>
        <dbReference type="ChEBI" id="CHEBI:33019"/>
        <dbReference type="ChEBI" id="CHEBI:37575"/>
        <dbReference type="ChEBI" id="CHEBI:57841"/>
        <dbReference type="ChEBI" id="CHEBI:58296"/>
        <dbReference type="EC" id="2.5.1.3"/>
    </reaction>
</comment>
<feature type="domain" description="Thiamine phosphate synthase/TenI" evidence="18">
    <location>
        <begin position="12"/>
        <end position="212"/>
    </location>
</feature>
<keyword evidence="8" id="KW-0547">Nucleotide-binding</keyword>
<dbReference type="InterPro" id="IPR022998">
    <property type="entry name" value="ThiamineP_synth_TenI"/>
</dbReference>
<dbReference type="GO" id="GO:0009228">
    <property type="term" value="P:thiamine biosynthetic process"/>
    <property type="evidence" value="ECO:0007669"/>
    <property type="project" value="UniProtKB-KW"/>
</dbReference>
<evidence type="ECO:0000313" key="20">
    <source>
        <dbReference type="Proteomes" id="UP000019375"/>
    </source>
</evidence>
<dbReference type="GO" id="GO:0000287">
    <property type="term" value="F:magnesium ion binding"/>
    <property type="evidence" value="ECO:0007669"/>
    <property type="project" value="InterPro"/>
</dbReference>
<dbReference type="Gene3D" id="3.20.20.70">
    <property type="entry name" value="Aldolase class I"/>
    <property type="match status" value="1"/>
</dbReference>
<dbReference type="HAMAP" id="MF_00097">
    <property type="entry name" value="TMP_synthase"/>
    <property type="match status" value="1"/>
</dbReference>
<dbReference type="GO" id="GO:0004417">
    <property type="term" value="F:hydroxyethylthiazole kinase activity"/>
    <property type="evidence" value="ECO:0007669"/>
    <property type="project" value="UniProtKB-EC"/>
</dbReference>
<evidence type="ECO:0000256" key="10">
    <source>
        <dbReference type="ARBA" id="ARBA00022840"/>
    </source>
</evidence>
<name>A0A8J2T546_ZYGB2</name>
<keyword evidence="9" id="KW-0418">Kinase</keyword>
<proteinExistence type="inferred from homology"/>
<keyword evidence="6" id="KW-0808">Transferase</keyword>
<dbReference type="Pfam" id="PF02110">
    <property type="entry name" value="HK"/>
    <property type="match status" value="1"/>
</dbReference>
<evidence type="ECO:0000256" key="12">
    <source>
        <dbReference type="ARBA" id="ARBA00022977"/>
    </source>
</evidence>
<evidence type="ECO:0000313" key="19">
    <source>
        <dbReference type="EMBL" id="CDF88241.1"/>
    </source>
</evidence>
<organism evidence="19 20">
    <name type="scientific">Zygosaccharomyces bailii (strain CLIB 213 / ATCC 58445 / CBS 680 / BCRC 21525 / NBRC 1098 / NCYC 1416 / NRRL Y-2227)</name>
    <dbReference type="NCBI Taxonomy" id="1333698"/>
    <lineage>
        <taxon>Eukaryota</taxon>
        <taxon>Fungi</taxon>
        <taxon>Dikarya</taxon>
        <taxon>Ascomycota</taxon>
        <taxon>Saccharomycotina</taxon>
        <taxon>Saccharomycetes</taxon>
        <taxon>Saccharomycetales</taxon>
        <taxon>Saccharomycetaceae</taxon>
        <taxon>Zygosaccharomyces</taxon>
    </lineage>
</organism>
<dbReference type="PANTHER" id="PTHR20857:SF23">
    <property type="entry name" value="THIAMINE BIOSYNTHETIC BIFUNCTIONAL ENZYME"/>
    <property type="match status" value="1"/>
</dbReference>
<dbReference type="NCBIfam" id="TIGR00693">
    <property type="entry name" value="thiE"/>
    <property type="match status" value="1"/>
</dbReference>
<dbReference type="InterPro" id="IPR036206">
    <property type="entry name" value="ThiamineP_synth_sf"/>
</dbReference>
<comment type="function">
    <text evidence="3">Condenses 4-methyl-5-(beta-hydroxyethyl)thiazole monophosphate (THZ-P) and 2-methyl-4-amino-5-hydroxymethyl pyrimidine pyrophosphate (HMP-PP) to form thiamine monophosphate (TMP).</text>
</comment>
<dbReference type="SUPFAM" id="SSF51391">
    <property type="entry name" value="Thiamin phosphate synthase"/>
    <property type="match status" value="1"/>
</dbReference>
<evidence type="ECO:0000256" key="16">
    <source>
        <dbReference type="ARBA" id="ARBA00061146"/>
    </source>
</evidence>
<keyword evidence="10" id="KW-0067">ATP-binding</keyword>
<evidence type="ECO:0000256" key="8">
    <source>
        <dbReference type="ARBA" id="ARBA00022741"/>
    </source>
</evidence>
<evidence type="ECO:0000256" key="17">
    <source>
        <dbReference type="ARBA" id="ARBA00061283"/>
    </source>
</evidence>
<reference evidence="20" key="1">
    <citation type="journal article" date="2013" name="Genome Announc.">
        <title>Genome sequence of the food spoilage yeast Zygosaccharomyces bailii CLIB 213(T).</title>
        <authorList>
            <person name="Galeote V."/>
            <person name="Bigey F."/>
            <person name="Devillers H."/>
            <person name="Neuveglise C."/>
            <person name="Dequin S."/>
        </authorList>
    </citation>
    <scope>NUCLEOTIDE SEQUENCE [LARGE SCALE GENOMIC DNA]</scope>
    <source>
        <strain evidence="20">CLIB 213 / ATCC 58445 / CBS 680 / CCRC 21525 / NBRC 1098 / NCYC 1416 / NRRL Y-2227</strain>
    </source>
</reference>
<comment type="similarity">
    <text evidence="16">In the C-terminal section; belongs to the Thz kinase family.</text>
</comment>
<comment type="pathway">
    <text evidence="4">Cofactor biosynthesis; thiamine diphosphate biosynthesis; 4-methyl-5-(2-phosphoethyl)-thiazole from 5-(2-hydroxyethyl)-4-methylthiazole: step 1/1.</text>
</comment>
<evidence type="ECO:0000256" key="15">
    <source>
        <dbReference type="ARBA" id="ARBA00047883"/>
    </source>
</evidence>
<dbReference type="EMBL" id="HG316455">
    <property type="protein sequence ID" value="CDF88241.1"/>
    <property type="molecule type" value="Genomic_DNA"/>
</dbReference>
<dbReference type="Proteomes" id="UP000019375">
    <property type="component" value="Unassembled WGS sequence"/>
</dbReference>
<evidence type="ECO:0000256" key="3">
    <source>
        <dbReference type="ARBA" id="ARBA00003814"/>
    </source>
</evidence>
<evidence type="ECO:0000256" key="2">
    <source>
        <dbReference type="ARBA" id="ARBA00001946"/>
    </source>
</evidence>
<dbReference type="PRINTS" id="PR01099">
    <property type="entry name" value="HYETHTZKNASE"/>
</dbReference>